<evidence type="ECO:0000313" key="3">
    <source>
        <dbReference type="Proteomes" id="UP000799764"/>
    </source>
</evidence>
<protein>
    <recommendedName>
        <fullName evidence="4">Pentatricopeptide repeat protein</fullName>
    </recommendedName>
</protein>
<keyword evidence="1" id="KW-0677">Repeat</keyword>
<dbReference type="Proteomes" id="UP000799764">
    <property type="component" value="Unassembled WGS sequence"/>
</dbReference>
<gene>
    <name evidence="2" type="ORF">P171DRAFT_373445</name>
</gene>
<evidence type="ECO:0000313" key="2">
    <source>
        <dbReference type="EMBL" id="KAF2437394.1"/>
    </source>
</evidence>
<dbReference type="InterPro" id="IPR051222">
    <property type="entry name" value="PPR/CCM1_RNA-binding"/>
</dbReference>
<evidence type="ECO:0008006" key="4">
    <source>
        <dbReference type="Google" id="ProtNLM"/>
    </source>
</evidence>
<comment type="caution">
    <text evidence="2">The sequence shown here is derived from an EMBL/GenBank/DDBJ whole genome shotgun (WGS) entry which is preliminary data.</text>
</comment>
<name>A0A9P4P316_9PLEO</name>
<organism evidence="2 3">
    <name type="scientific">Karstenula rhodostoma CBS 690.94</name>
    <dbReference type="NCBI Taxonomy" id="1392251"/>
    <lineage>
        <taxon>Eukaryota</taxon>
        <taxon>Fungi</taxon>
        <taxon>Dikarya</taxon>
        <taxon>Ascomycota</taxon>
        <taxon>Pezizomycotina</taxon>
        <taxon>Dothideomycetes</taxon>
        <taxon>Pleosporomycetidae</taxon>
        <taxon>Pleosporales</taxon>
        <taxon>Massarineae</taxon>
        <taxon>Didymosphaeriaceae</taxon>
        <taxon>Karstenula</taxon>
    </lineage>
</organism>
<dbReference type="OrthoDB" id="185373at2759"/>
<dbReference type="PANTHER" id="PTHR47942:SF63">
    <property type="entry name" value="PENTATRICOPEPTIDE REPEAT-CONTAINING PROTEIN"/>
    <property type="match status" value="1"/>
</dbReference>
<proteinExistence type="predicted"/>
<accession>A0A9P4P316</accession>
<dbReference type="AlphaFoldDB" id="A0A9P4P316"/>
<dbReference type="EMBL" id="MU001516">
    <property type="protein sequence ID" value="KAF2437394.1"/>
    <property type="molecule type" value="Genomic_DNA"/>
</dbReference>
<dbReference type="InterPro" id="IPR011990">
    <property type="entry name" value="TPR-like_helical_dom_sf"/>
</dbReference>
<dbReference type="Gene3D" id="1.25.40.10">
    <property type="entry name" value="Tetratricopeptide repeat domain"/>
    <property type="match status" value="1"/>
</dbReference>
<evidence type="ECO:0000256" key="1">
    <source>
        <dbReference type="ARBA" id="ARBA00022737"/>
    </source>
</evidence>
<reference evidence="2" key="1">
    <citation type="journal article" date="2020" name="Stud. Mycol.">
        <title>101 Dothideomycetes genomes: a test case for predicting lifestyles and emergence of pathogens.</title>
        <authorList>
            <person name="Haridas S."/>
            <person name="Albert R."/>
            <person name="Binder M."/>
            <person name="Bloem J."/>
            <person name="Labutti K."/>
            <person name="Salamov A."/>
            <person name="Andreopoulos B."/>
            <person name="Baker S."/>
            <person name="Barry K."/>
            <person name="Bills G."/>
            <person name="Bluhm B."/>
            <person name="Cannon C."/>
            <person name="Castanera R."/>
            <person name="Culley D."/>
            <person name="Daum C."/>
            <person name="Ezra D."/>
            <person name="Gonzalez J."/>
            <person name="Henrissat B."/>
            <person name="Kuo A."/>
            <person name="Liang C."/>
            <person name="Lipzen A."/>
            <person name="Lutzoni F."/>
            <person name="Magnuson J."/>
            <person name="Mondo S."/>
            <person name="Nolan M."/>
            <person name="Ohm R."/>
            <person name="Pangilinan J."/>
            <person name="Park H.-J."/>
            <person name="Ramirez L."/>
            <person name="Alfaro M."/>
            <person name="Sun H."/>
            <person name="Tritt A."/>
            <person name="Yoshinaga Y."/>
            <person name="Zwiers L.-H."/>
            <person name="Turgeon B."/>
            <person name="Goodwin S."/>
            <person name="Spatafora J."/>
            <person name="Crous P."/>
            <person name="Grigoriev I."/>
        </authorList>
    </citation>
    <scope>NUCLEOTIDE SEQUENCE</scope>
    <source>
        <strain evidence="2">CBS 690.94</strain>
    </source>
</reference>
<keyword evidence="3" id="KW-1185">Reference proteome</keyword>
<sequence length="614" mass="70187">MATCGNYEPAGRRIRYLDDLFASGQEEQALKEWSEDNEGSNGLPRHDYKPEHLELGARLHAFSGYPDRAREIMHELFELYPSWDPSIMKTVFRAHTSSPSIQHHDLANGMFKKMKEKLGDKITLEDYDACFVGFLEARHLTYAKLVFRDMIKEGHLARSDDLEEIEDVLSRLHMLYRLGTDISKMTTIGLQAVKSLPLAYHPHVFAHWMRSAVIRNAPEAAGQILDMMFRRNSQPQTIHFNLLLRALMRTAVQQPEHNPYVSKAENIGWRMVEEARKASVEKLPHASAAELISKSANERKELVPDDEDLDDKLRHVPRANVSTFAIMMKHHGNKEQWEHVDYLERQLKEGGIQANSALMNILMDNKCRQGKYSEAWKIYKSFTDVPVGAPGVYPDGASIRCLWKTLRLALQDQVARDDPDLPRPRELLAETVEWWTRCRARTDVERFRIGLAAIEHGALTTLMMHCFSYTNDLAGSLVSLHILGKQIGIFPSDTSAVVLQRHAAWVDMRNKSPAERSSLLYHDVYKKNVETMGRVYHILLERRLQRMNITQDDYTKLTDEEVGNLGLNLLSEFVRVILKRAHLPGAVEAMINQAREEAGVPDMSTGDLDAFQVV</sequence>
<dbReference type="PANTHER" id="PTHR47942">
    <property type="entry name" value="TETRATRICOPEPTIDE REPEAT (TPR)-LIKE SUPERFAMILY PROTEIN-RELATED"/>
    <property type="match status" value="1"/>
</dbReference>